<name>A0A8D2MUZ4_ZONAL</name>
<accession>A0A8D2MUZ4</accession>
<dbReference type="GO" id="GO:0030154">
    <property type="term" value="P:cell differentiation"/>
    <property type="evidence" value="ECO:0007669"/>
    <property type="project" value="TreeGrafter"/>
</dbReference>
<feature type="region of interest" description="Disordered" evidence="16">
    <location>
        <begin position="188"/>
        <end position="221"/>
    </location>
</feature>
<evidence type="ECO:0000256" key="6">
    <source>
        <dbReference type="ARBA" id="ARBA00022842"/>
    </source>
</evidence>
<dbReference type="RefSeq" id="XP_026653169.1">
    <property type="nucleotide sequence ID" value="XM_026797368.2"/>
</dbReference>
<dbReference type="Ensembl" id="ENSZALT00000018068.1">
    <property type="protein sequence ID" value="ENSZALP00000013244.1"/>
    <property type="gene ID" value="ENSZALG00000011043.1"/>
</dbReference>
<evidence type="ECO:0000256" key="2">
    <source>
        <dbReference type="ARBA" id="ARBA00010501"/>
    </source>
</evidence>
<dbReference type="GO" id="GO:0005634">
    <property type="term" value="C:nucleus"/>
    <property type="evidence" value="ECO:0007669"/>
    <property type="project" value="UniProtKB-SubCell"/>
</dbReference>
<feature type="compositionally biased region" description="Polar residues" evidence="16">
    <location>
        <begin position="1"/>
        <end position="13"/>
    </location>
</feature>
<keyword evidence="10" id="KW-0804">Transcription</keyword>
<keyword evidence="9" id="KW-0010">Activator</keyword>
<keyword evidence="5 15" id="KW-0378">Hydrolase</keyword>
<evidence type="ECO:0000256" key="8">
    <source>
        <dbReference type="ARBA" id="ARBA00023015"/>
    </source>
</evidence>
<dbReference type="PANTHER" id="PTHR10190">
    <property type="entry name" value="EYES ABSENT"/>
    <property type="match status" value="1"/>
</dbReference>
<dbReference type="Proteomes" id="UP000694413">
    <property type="component" value="Unassembled WGS sequence"/>
</dbReference>
<dbReference type="Gene3D" id="3.40.50.12350">
    <property type="match status" value="1"/>
</dbReference>
<dbReference type="GO" id="GO:0046872">
    <property type="term" value="F:metal ion binding"/>
    <property type="evidence" value="ECO:0007669"/>
    <property type="project" value="UniProtKB-KW"/>
</dbReference>
<evidence type="ECO:0000313" key="18">
    <source>
        <dbReference type="Proteomes" id="UP000694413"/>
    </source>
</evidence>
<dbReference type="PANTHER" id="PTHR10190:SF17">
    <property type="entry name" value="EYES ABSENT HOMOLOG 4"/>
    <property type="match status" value="1"/>
</dbReference>
<dbReference type="GeneID" id="102061007"/>
<dbReference type="FunFam" id="3.40.50.12350:FF:000001">
    <property type="entry name" value="Eyes absent homolog"/>
    <property type="match status" value="1"/>
</dbReference>
<feature type="active site" description="Proton donor" evidence="13">
    <location>
        <position position="356"/>
    </location>
</feature>
<feature type="region of interest" description="Disordered" evidence="16">
    <location>
        <begin position="1"/>
        <end position="68"/>
    </location>
</feature>
<feature type="binding site" evidence="14">
    <location>
        <position position="356"/>
    </location>
    <ligand>
        <name>Mg(2+)</name>
        <dbReference type="ChEBI" id="CHEBI:18420"/>
    </ligand>
</feature>
<evidence type="ECO:0000256" key="9">
    <source>
        <dbReference type="ARBA" id="ARBA00023159"/>
    </source>
</evidence>
<reference evidence="17" key="2">
    <citation type="submission" date="2025-09" db="UniProtKB">
        <authorList>
            <consortium name="Ensembl"/>
        </authorList>
    </citation>
    <scope>IDENTIFICATION</scope>
</reference>
<dbReference type="SFLD" id="SFLDG01129">
    <property type="entry name" value="C1.5:_HAD__Beta-PGM__Phosphata"/>
    <property type="match status" value="1"/>
</dbReference>
<feature type="compositionally biased region" description="Polar residues" evidence="16">
    <location>
        <begin position="279"/>
        <end position="313"/>
    </location>
</feature>
<dbReference type="GO" id="GO:0045739">
    <property type="term" value="P:positive regulation of DNA repair"/>
    <property type="evidence" value="ECO:0007669"/>
    <property type="project" value="TreeGrafter"/>
</dbReference>
<evidence type="ECO:0000256" key="12">
    <source>
        <dbReference type="ARBA" id="ARBA00051722"/>
    </source>
</evidence>
<evidence type="ECO:0000256" key="5">
    <source>
        <dbReference type="ARBA" id="ARBA00022801"/>
    </source>
</evidence>
<dbReference type="CDD" id="cd02601">
    <property type="entry name" value="HAD_Eya"/>
    <property type="match status" value="1"/>
</dbReference>
<dbReference type="Pfam" id="PF00702">
    <property type="entry name" value="Hydrolase"/>
    <property type="match status" value="1"/>
</dbReference>
<evidence type="ECO:0000256" key="11">
    <source>
        <dbReference type="ARBA" id="ARBA00023242"/>
    </source>
</evidence>
<reference evidence="17" key="1">
    <citation type="submission" date="2025-08" db="UniProtKB">
        <authorList>
            <consortium name="Ensembl"/>
        </authorList>
    </citation>
    <scope>IDENTIFICATION</scope>
</reference>
<feature type="binding site" evidence="14">
    <location>
        <position position="582"/>
    </location>
    <ligand>
        <name>Mg(2+)</name>
        <dbReference type="ChEBI" id="CHEBI:18420"/>
    </ligand>
</feature>
<dbReference type="GO" id="GO:0004725">
    <property type="term" value="F:protein tyrosine phosphatase activity"/>
    <property type="evidence" value="ECO:0007669"/>
    <property type="project" value="UniProtKB-EC"/>
</dbReference>
<dbReference type="GO" id="GO:2001240">
    <property type="term" value="P:negative regulation of extrinsic apoptotic signaling pathway in absence of ligand"/>
    <property type="evidence" value="ECO:0007669"/>
    <property type="project" value="TreeGrafter"/>
</dbReference>
<evidence type="ECO:0000256" key="14">
    <source>
        <dbReference type="PIRSR" id="PIRSR628472-2"/>
    </source>
</evidence>
<feature type="compositionally biased region" description="Low complexity" evidence="16">
    <location>
        <begin position="59"/>
        <end position="68"/>
    </location>
</feature>
<feature type="binding site" evidence="14">
    <location>
        <position position="354"/>
    </location>
    <ligand>
        <name>Mg(2+)</name>
        <dbReference type="ChEBI" id="CHEBI:18420"/>
    </ligand>
</feature>
<sequence length="618" mass="67196">MTSMEDSQDLSEQSVKKPCPESDGSEPQNPRSMEMQDLASPHNLVGSSDAPGSSKLDKSNLSSTSVTTNGTGVSLLAVKTEPMNNSETATTTGDASLDTFTGSVITSSGYSPRSAHQYSPQIYPSKPYPHILSTPAAQTMSAYAGQAQYSGMQQPAVYTAYSQTGQPYSLPTYDLGVMLPGIKTESGLSQTQSPLQSGCLSYSPGFSTPQPGQTPYSYQMPGSSFTPSSTIYSNNSVSNSTNFSSSQQDYSSYTAFGQNQYAQYYSASTYGAYMTSNNTADGTSSSSTYQLQDSLPGLTSQPGEFDTVQSPSTPIKDLDERTCRSSGSKSRGRGRKNNPSPPPDSDLERVFVWDLDETIIVFHSLLTGSYAQKYGKDPPMAVTLGLRMEEMIFNLADTHLFFNDLEECDQVHIDDVSSDDNGQDLSTYSFATDGFHAAASSANLCLPTGVRGGVDWMRKLAFRYRRVKELYNTYKNNIGGLLGPAKRDAWLQLRAEIEALTDSWLTNALKSLSIISTRSNCVNVLVTTTQLIPALAKVLLYSLGGAFPIENIYSATKIGKESCFERIVSRFGTNITYVVIGDGRDEEHAANQHNMPFWRISSHSDLLALHQALELEYL</sequence>
<proteinExistence type="inferred from homology"/>
<dbReference type="InterPro" id="IPR038102">
    <property type="entry name" value="EYA_dom_sf"/>
</dbReference>
<dbReference type="SFLD" id="SFLDS00003">
    <property type="entry name" value="Haloacid_Dehalogenase"/>
    <property type="match status" value="1"/>
</dbReference>
<keyword evidence="4 14" id="KW-0479">Metal-binding</keyword>
<dbReference type="InterPro" id="IPR042577">
    <property type="entry name" value="EYA_dom_metazoan"/>
</dbReference>
<evidence type="ECO:0000256" key="15">
    <source>
        <dbReference type="RuleBase" id="RU362036"/>
    </source>
</evidence>
<evidence type="ECO:0000256" key="7">
    <source>
        <dbReference type="ARBA" id="ARBA00022912"/>
    </source>
</evidence>
<comment type="catalytic activity">
    <reaction evidence="12 15">
        <text>O-phospho-L-tyrosyl-[protein] + H2O = L-tyrosyl-[protein] + phosphate</text>
        <dbReference type="Rhea" id="RHEA:10684"/>
        <dbReference type="Rhea" id="RHEA-COMP:10136"/>
        <dbReference type="Rhea" id="RHEA-COMP:20101"/>
        <dbReference type="ChEBI" id="CHEBI:15377"/>
        <dbReference type="ChEBI" id="CHEBI:43474"/>
        <dbReference type="ChEBI" id="CHEBI:46858"/>
        <dbReference type="ChEBI" id="CHEBI:61978"/>
        <dbReference type="EC" id="3.1.3.48"/>
    </reaction>
</comment>
<protein>
    <recommendedName>
        <fullName evidence="15">Eyes absent homolog</fullName>
        <ecNumber evidence="15">3.1.3.48</ecNumber>
    </recommendedName>
</protein>
<evidence type="ECO:0000256" key="1">
    <source>
        <dbReference type="ARBA" id="ARBA00004123"/>
    </source>
</evidence>
<evidence type="ECO:0000256" key="10">
    <source>
        <dbReference type="ARBA" id="ARBA00023163"/>
    </source>
</evidence>
<dbReference type="CTD" id="2070"/>
<comment type="similarity">
    <text evidence="2 15">Belongs to the HAD-like hydrolase superfamily. EYA family.</text>
</comment>
<keyword evidence="8 15" id="KW-0805">Transcription regulation</keyword>
<evidence type="ECO:0000256" key="3">
    <source>
        <dbReference type="ARBA" id="ARBA00022473"/>
    </source>
</evidence>
<organism evidence="17 18">
    <name type="scientific">Zonotrichia albicollis</name>
    <name type="common">White-throated sparrow</name>
    <name type="synonym">Fringilla albicollis</name>
    <dbReference type="NCBI Taxonomy" id="44394"/>
    <lineage>
        <taxon>Eukaryota</taxon>
        <taxon>Metazoa</taxon>
        <taxon>Chordata</taxon>
        <taxon>Craniata</taxon>
        <taxon>Vertebrata</taxon>
        <taxon>Euteleostomi</taxon>
        <taxon>Archelosauria</taxon>
        <taxon>Archosauria</taxon>
        <taxon>Dinosauria</taxon>
        <taxon>Saurischia</taxon>
        <taxon>Theropoda</taxon>
        <taxon>Coelurosauria</taxon>
        <taxon>Aves</taxon>
        <taxon>Neognathae</taxon>
        <taxon>Neoaves</taxon>
        <taxon>Telluraves</taxon>
        <taxon>Australaves</taxon>
        <taxon>Passeriformes</taxon>
        <taxon>Passerellidae</taxon>
        <taxon>Zonotrichia</taxon>
    </lineage>
</organism>
<keyword evidence="7 15" id="KW-0904">Protein phosphatase</keyword>
<comment type="cofactor">
    <cofactor evidence="14 15">
        <name>Mg(2+)</name>
        <dbReference type="ChEBI" id="CHEBI:18420"/>
    </cofactor>
    <text evidence="14 15">Binds 1 Mg(2+) ion per subunit.</text>
</comment>
<dbReference type="EC" id="3.1.3.48" evidence="15"/>
<evidence type="ECO:0000256" key="4">
    <source>
        <dbReference type="ARBA" id="ARBA00022723"/>
    </source>
</evidence>
<evidence type="ECO:0000313" key="17">
    <source>
        <dbReference type="Ensembl" id="ENSZALP00000013244.1"/>
    </source>
</evidence>
<feature type="region of interest" description="Disordered" evidence="16">
    <location>
        <begin position="279"/>
        <end position="347"/>
    </location>
</feature>
<comment type="subcellular location">
    <subcellularLocation>
        <location evidence="1">Nucleus</location>
    </subcellularLocation>
</comment>
<gene>
    <name evidence="17" type="primary">EYA4</name>
</gene>
<dbReference type="AlphaFoldDB" id="A0A8D2MUZ4"/>
<keyword evidence="11" id="KW-0539">Nucleus</keyword>
<evidence type="ECO:0000256" key="16">
    <source>
        <dbReference type="SAM" id="MobiDB-lite"/>
    </source>
</evidence>
<keyword evidence="18" id="KW-1185">Reference proteome</keyword>
<dbReference type="InterPro" id="IPR028472">
    <property type="entry name" value="EYA"/>
</dbReference>
<evidence type="ECO:0000256" key="13">
    <source>
        <dbReference type="PIRSR" id="PIRSR628472-1"/>
    </source>
</evidence>
<feature type="active site" description="Nucleophile" evidence="13">
    <location>
        <position position="354"/>
    </location>
</feature>
<dbReference type="InterPro" id="IPR006545">
    <property type="entry name" value="EYA_dom"/>
</dbReference>
<keyword evidence="6 14" id="KW-0460">Magnesium</keyword>
<keyword evidence="3" id="KW-0217">Developmental protein</keyword>
<dbReference type="NCBIfam" id="TIGR01658">
    <property type="entry name" value="EYA-cons_domain"/>
    <property type="match status" value="1"/>
</dbReference>